<evidence type="ECO:0000313" key="2">
    <source>
        <dbReference type="EMBL" id="KAK3207988.1"/>
    </source>
</evidence>
<feature type="region of interest" description="Disordered" evidence="1">
    <location>
        <begin position="407"/>
        <end position="438"/>
    </location>
</feature>
<dbReference type="Proteomes" id="UP001280581">
    <property type="component" value="Unassembled WGS sequence"/>
</dbReference>
<proteinExistence type="predicted"/>
<protein>
    <submittedName>
        <fullName evidence="2">Uncharacterized protein</fullName>
    </submittedName>
</protein>
<sequence>MPSTHSRNASAETTATTSSYNMILEHLLQYPGSYEIPLRTMYTLNCAPRAQPLPKDLSRAPSPTGNPPLSPTSAHIGWTDPETASMTFTSQLMSHINSMPQQPSSLPPSFILSFVARVFHPSLSLVDFPQALTALDYLRDLDNRWRKEMKAAFARVHIRPETADQDIESMSERYPGIALWAKNLEGKCRKAELYYAKLWLGLRRWIMINELSLQPFNKLNCMGMLNTLLPPQSASGGKLPSPLLTHQTLRQERDSFFHYITQVQKQGPGVLEKLTQGETTKWSVVQKELDKYLRVAKNIIDDCMATMGTEDFKSIDEPRKGKKTDSGVSFGSDMRPVISSSIHEQPLRKASIDSQSTSKGLSKLEKLSREFRRMRVKSRPDVEEIVKRDHELPLVGDSKGKSIKKARSLANLRGRNSSSTSVAGSRKGSDAVHFDPEEMRRARALYESRNAS</sequence>
<reference evidence="2 3" key="1">
    <citation type="submission" date="2021-02" db="EMBL/GenBank/DDBJ databases">
        <title>Genome assembly of Pseudopithomyces chartarum.</title>
        <authorList>
            <person name="Jauregui R."/>
            <person name="Singh J."/>
            <person name="Voisey C."/>
        </authorList>
    </citation>
    <scope>NUCLEOTIDE SEQUENCE [LARGE SCALE GENOMIC DNA]</scope>
    <source>
        <strain evidence="2 3">AGR01</strain>
    </source>
</reference>
<accession>A0AAN6LWC9</accession>
<comment type="caution">
    <text evidence="2">The sequence shown here is derived from an EMBL/GenBank/DDBJ whole genome shotgun (WGS) entry which is preliminary data.</text>
</comment>
<evidence type="ECO:0000313" key="3">
    <source>
        <dbReference type="Proteomes" id="UP001280581"/>
    </source>
</evidence>
<feature type="region of interest" description="Disordered" evidence="1">
    <location>
        <begin position="53"/>
        <end position="72"/>
    </location>
</feature>
<feature type="region of interest" description="Disordered" evidence="1">
    <location>
        <begin position="314"/>
        <end position="334"/>
    </location>
</feature>
<feature type="compositionally biased region" description="Basic and acidic residues" evidence="1">
    <location>
        <begin position="427"/>
        <end position="438"/>
    </location>
</feature>
<gene>
    <name evidence="2" type="ORF">GRF29_96g1070671</name>
</gene>
<feature type="compositionally biased region" description="Basic and acidic residues" evidence="1">
    <location>
        <begin position="314"/>
        <end position="325"/>
    </location>
</feature>
<dbReference type="AlphaFoldDB" id="A0AAN6LWC9"/>
<feature type="compositionally biased region" description="Polar residues" evidence="1">
    <location>
        <begin position="414"/>
        <end position="423"/>
    </location>
</feature>
<evidence type="ECO:0000256" key="1">
    <source>
        <dbReference type="SAM" id="MobiDB-lite"/>
    </source>
</evidence>
<keyword evidence="3" id="KW-1185">Reference proteome</keyword>
<name>A0AAN6LWC9_9PLEO</name>
<organism evidence="2 3">
    <name type="scientific">Pseudopithomyces chartarum</name>
    <dbReference type="NCBI Taxonomy" id="1892770"/>
    <lineage>
        <taxon>Eukaryota</taxon>
        <taxon>Fungi</taxon>
        <taxon>Dikarya</taxon>
        <taxon>Ascomycota</taxon>
        <taxon>Pezizomycotina</taxon>
        <taxon>Dothideomycetes</taxon>
        <taxon>Pleosporomycetidae</taxon>
        <taxon>Pleosporales</taxon>
        <taxon>Massarineae</taxon>
        <taxon>Didymosphaeriaceae</taxon>
        <taxon>Pseudopithomyces</taxon>
    </lineage>
</organism>
<dbReference type="EMBL" id="WVTA01000008">
    <property type="protein sequence ID" value="KAK3207988.1"/>
    <property type="molecule type" value="Genomic_DNA"/>
</dbReference>